<keyword evidence="1" id="KW-1133">Transmembrane helix</keyword>
<dbReference type="EMBL" id="QFNK01000212">
    <property type="protein sequence ID" value="PZO83396.1"/>
    <property type="molecule type" value="Genomic_DNA"/>
</dbReference>
<organism evidence="2 3">
    <name type="scientific">Micavibrio aeruginosavorus</name>
    <dbReference type="NCBI Taxonomy" id="349221"/>
    <lineage>
        <taxon>Bacteria</taxon>
        <taxon>Pseudomonadati</taxon>
        <taxon>Bdellovibrionota</taxon>
        <taxon>Bdellovibrionia</taxon>
        <taxon>Bdellovibrionales</taxon>
        <taxon>Pseudobdellovibrionaceae</taxon>
        <taxon>Micavibrio</taxon>
    </lineage>
</organism>
<dbReference type="AlphaFoldDB" id="A0A2W4ZP88"/>
<accession>A0A2W4ZP88</accession>
<feature type="transmembrane region" description="Helical" evidence="1">
    <location>
        <begin position="5"/>
        <end position="27"/>
    </location>
</feature>
<sequence length="71" mass="7920">MHRALIYGLVGLVLLAGVLVILQIWGVLLDPAFFFKLLATIGVLILIAGFLLVVKLDFGEHKRLKDENYID</sequence>
<evidence type="ECO:0000313" key="3">
    <source>
        <dbReference type="Proteomes" id="UP000249557"/>
    </source>
</evidence>
<dbReference type="Proteomes" id="UP000249557">
    <property type="component" value="Unassembled WGS sequence"/>
</dbReference>
<proteinExistence type="predicted"/>
<protein>
    <submittedName>
        <fullName evidence="2">Uncharacterized protein</fullName>
    </submittedName>
</protein>
<name>A0A2W4ZP88_9BACT</name>
<comment type="caution">
    <text evidence="2">The sequence shown here is derived from an EMBL/GenBank/DDBJ whole genome shotgun (WGS) entry which is preliminary data.</text>
</comment>
<reference evidence="2 3" key="1">
    <citation type="submission" date="2017-08" db="EMBL/GenBank/DDBJ databases">
        <title>Infants hospitalized years apart are colonized by the same room-sourced microbial strains.</title>
        <authorList>
            <person name="Brooks B."/>
            <person name="Olm M.R."/>
            <person name="Firek B.A."/>
            <person name="Baker R."/>
            <person name="Thomas B.C."/>
            <person name="Morowitz M.J."/>
            <person name="Banfield J.F."/>
        </authorList>
    </citation>
    <scope>NUCLEOTIDE SEQUENCE [LARGE SCALE GENOMIC DNA]</scope>
    <source>
        <strain evidence="2">S2_018_000_R2_104</strain>
    </source>
</reference>
<feature type="transmembrane region" description="Helical" evidence="1">
    <location>
        <begin position="33"/>
        <end position="54"/>
    </location>
</feature>
<keyword evidence="1" id="KW-0472">Membrane</keyword>
<keyword evidence="1" id="KW-0812">Transmembrane</keyword>
<evidence type="ECO:0000256" key="1">
    <source>
        <dbReference type="SAM" id="Phobius"/>
    </source>
</evidence>
<evidence type="ECO:0000313" key="2">
    <source>
        <dbReference type="EMBL" id="PZO83396.1"/>
    </source>
</evidence>
<gene>
    <name evidence="2" type="ORF">DI626_09075</name>
</gene>